<dbReference type="Proteomes" id="UP000599074">
    <property type="component" value="Unassembled WGS sequence"/>
</dbReference>
<keyword evidence="2" id="KW-0732">Signal</keyword>
<comment type="caution">
    <text evidence="4">The sequence shown here is derived from an EMBL/GenBank/DDBJ whole genome shotgun (WGS) entry which is preliminary data.</text>
</comment>
<name>A0A8J3T7A2_9ACTN</name>
<feature type="region of interest" description="Disordered" evidence="1">
    <location>
        <begin position="700"/>
        <end position="729"/>
    </location>
</feature>
<dbReference type="SUPFAM" id="SSF89372">
    <property type="entry name" value="Fucose-specific lectin"/>
    <property type="match status" value="4"/>
</dbReference>
<dbReference type="EMBL" id="BOON01000001">
    <property type="protein sequence ID" value="GII20416.1"/>
    <property type="molecule type" value="Genomic_DNA"/>
</dbReference>
<evidence type="ECO:0000256" key="2">
    <source>
        <dbReference type="SAM" id="SignalP"/>
    </source>
</evidence>
<feature type="chain" id="PRO_5035163861" description="PLL-like beta propeller domain-containing protein" evidence="2">
    <location>
        <begin position="23"/>
        <end position="729"/>
    </location>
</feature>
<proteinExistence type="predicted"/>
<feature type="domain" description="PLL-like beta propeller" evidence="3">
    <location>
        <begin position="203"/>
        <end position="410"/>
    </location>
</feature>
<feature type="signal peptide" evidence="2">
    <location>
        <begin position="1"/>
        <end position="22"/>
    </location>
</feature>
<sequence length="729" mass="76153">MGAVAVLVALVALVVPVGPAQAAPLAVDPNDGPEVVVKSVAPGRLDLFTVGADRALHHRAFRDGRWSGWEDLGGQLASTPAVGSLGPDQFDVFARGTDDMLWHTWISGGAWQPWAKLPGSVAIDTAPSVASWGAGHMEVVARSKADGTVWHTTLGSSGWSTMAQLTPGKVTTAPVVAVCNVNCADVFASYTDGRLYHSYLVSGSWQPWKLLPASTTVASAVSVGSWSTNHYDVFVRGTDNAVWHSWMDTAGAWYNMSSLGGSVNSAPSVTSWAAGRFDVVARGTDNALWHVSHNNGAWQPGSSIGGTLNSAPAVASMGAGRVDVFSTGSRSDVLQATFQNSAWSGPAHAFSRWQSIPVQRYSRSSVMQLAPTNGARVGMVEYSYVDNLGRLRYAQGDPDSTAFTAWSTLSPAADAYTGPPALTQQPDGRLQVAGHKTDGDVGTVTQQDPSIPSWAGWKDAGGWVTSDVTSGTLPDGRIVLFAVDGDGVLFANQQTAVNGGYGIWAAVGSLRVAGAPAVAPSQTGLQLFARDTSGMLRTAGYEVSGSLSDWLNLGASGSTGAPSVVVYPGYRLRLFVRAADGSIATMIQDNGGAWPASWQSTGAFTAAGAPVAILDPVLGRTAVVARGTDNEIYVLWETGQDTSEWGTWGRALNPSDPTFSDPAATDPTVAPVTNASGETWYIVFRNTNDTTRVYERKLSAPAAAAAGTAPSATSRTPFFNGRSMPKPPA</sequence>
<dbReference type="AlphaFoldDB" id="A0A8J3T7A2"/>
<accession>A0A8J3T7A2</accession>
<dbReference type="CDD" id="cd22954">
    <property type="entry name" value="PLL_lectin"/>
    <property type="match status" value="1"/>
</dbReference>
<keyword evidence="5" id="KW-1185">Reference proteome</keyword>
<evidence type="ECO:0000256" key="1">
    <source>
        <dbReference type="SAM" id="MobiDB-lite"/>
    </source>
</evidence>
<dbReference type="InterPro" id="IPR058502">
    <property type="entry name" value="PLL-like_beta-prop"/>
</dbReference>
<reference evidence="4" key="1">
    <citation type="submission" date="2021-01" db="EMBL/GenBank/DDBJ databases">
        <title>Whole genome shotgun sequence of Planosporangium mesophilum NBRC 109066.</title>
        <authorList>
            <person name="Komaki H."/>
            <person name="Tamura T."/>
        </authorList>
    </citation>
    <scope>NUCLEOTIDE SEQUENCE</scope>
    <source>
        <strain evidence="4">NBRC 109066</strain>
    </source>
</reference>
<evidence type="ECO:0000313" key="4">
    <source>
        <dbReference type="EMBL" id="GII20416.1"/>
    </source>
</evidence>
<organism evidence="4 5">
    <name type="scientific">Planosporangium mesophilum</name>
    <dbReference type="NCBI Taxonomy" id="689768"/>
    <lineage>
        <taxon>Bacteria</taxon>
        <taxon>Bacillati</taxon>
        <taxon>Actinomycetota</taxon>
        <taxon>Actinomycetes</taxon>
        <taxon>Micromonosporales</taxon>
        <taxon>Micromonosporaceae</taxon>
        <taxon>Planosporangium</taxon>
    </lineage>
</organism>
<dbReference type="Gene3D" id="2.120.10.70">
    <property type="entry name" value="Fucose-specific lectin"/>
    <property type="match status" value="2"/>
</dbReference>
<evidence type="ECO:0000313" key="5">
    <source>
        <dbReference type="Proteomes" id="UP000599074"/>
    </source>
</evidence>
<feature type="compositionally biased region" description="Low complexity" evidence="1">
    <location>
        <begin position="700"/>
        <end position="717"/>
    </location>
</feature>
<dbReference type="RefSeq" id="WP_168113273.1">
    <property type="nucleotide sequence ID" value="NZ_BOON01000001.1"/>
</dbReference>
<evidence type="ECO:0000259" key="3">
    <source>
        <dbReference type="Pfam" id="PF26607"/>
    </source>
</evidence>
<dbReference type="Pfam" id="PF26607">
    <property type="entry name" value="DUF8189"/>
    <property type="match status" value="2"/>
</dbReference>
<gene>
    <name evidence="4" type="ORF">Pme01_00130</name>
</gene>
<feature type="domain" description="PLL-like beta propeller" evidence="3">
    <location>
        <begin position="424"/>
        <end position="654"/>
    </location>
</feature>
<protein>
    <recommendedName>
        <fullName evidence="3">PLL-like beta propeller domain-containing protein</fullName>
    </recommendedName>
</protein>